<dbReference type="GO" id="GO:0016787">
    <property type="term" value="F:hydrolase activity"/>
    <property type="evidence" value="ECO:0007669"/>
    <property type="project" value="InterPro"/>
</dbReference>
<dbReference type="InterPro" id="IPR002925">
    <property type="entry name" value="Dienelactn_hydro"/>
</dbReference>
<evidence type="ECO:0000313" key="3">
    <source>
        <dbReference type="EMBL" id="CAD9248479.1"/>
    </source>
</evidence>
<dbReference type="Gene3D" id="3.40.50.1820">
    <property type="entry name" value="alpha/beta hydrolase"/>
    <property type="match status" value="1"/>
</dbReference>
<accession>A0A7S1TW15</accession>
<evidence type="ECO:0000256" key="1">
    <source>
        <dbReference type="SAM" id="MobiDB-lite"/>
    </source>
</evidence>
<gene>
    <name evidence="3" type="ORF">PPAR1163_LOCUS6838</name>
</gene>
<dbReference type="InterPro" id="IPR029058">
    <property type="entry name" value="AB_hydrolase_fold"/>
</dbReference>
<feature type="region of interest" description="Disordered" evidence="1">
    <location>
        <begin position="139"/>
        <end position="164"/>
    </location>
</feature>
<sequence length="213" mass="22314">MAAPRGDVVSLWAKGAPLTAAAVFYPARYDAGLLETIRTPICAVFGEDDEIAGAAAGDRDAVSAALRGNAEVSDFHVHVAAGEGHGFAHRGLHLVDGVARFNAAAEGLGVSPARKSKVPSAGLEQDYPVDMADRAAAAAAAEPVEDDEWGDFGKRRPDRNEKTTTAFGRSVIEKSREASEAAFMVATAWLDTYMRVVLPTTGVRSRDAGDAST</sequence>
<evidence type="ECO:0000259" key="2">
    <source>
        <dbReference type="Pfam" id="PF01738"/>
    </source>
</evidence>
<name>A0A7S1TW15_9STRA</name>
<proteinExistence type="predicted"/>
<dbReference type="SUPFAM" id="SSF53474">
    <property type="entry name" value="alpha/beta-Hydrolases"/>
    <property type="match status" value="1"/>
</dbReference>
<feature type="compositionally biased region" description="Basic and acidic residues" evidence="1">
    <location>
        <begin position="151"/>
        <end position="162"/>
    </location>
</feature>
<protein>
    <recommendedName>
        <fullName evidence="2">Dienelactone hydrolase domain-containing protein</fullName>
    </recommendedName>
</protein>
<organism evidence="3">
    <name type="scientific">Phaeomonas parva</name>
    <dbReference type="NCBI Taxonomy" id="124430"/>
    <lineage>
        <taxon>Eukaryota</taxon>
        <taxon>Sar</taxon>
        <taxon>Stramenopiles</taxon>
        <taxon>Ochrophyta</taxon>
        <taxon>Pinguiophyceae</taxon>
        <taxon>Pinguiochrysidales</taxon>
        <taxon>Pinguiochrysidaceae</taxon>
        <taxon>Phaeomonas</taxon>
    </lineage>
</organism>
<dbReference type="EMBL" id="HBGJ01010958">
    <property type="protein sequence ID" value="CAD9248479.1"/>
    <property type="molecule type" value="Transcribed_RNA"/>
</dbReference>
<dbReference type="Pfam" id="PF01738">
    <property type="entry name" value="DLH"/>
    <property type="match status" value="1"/>
</dbReference>
<reference evidence="3" key="1">
    <citation type="submission" date="2021-01" db="EMBL/GenBank/DDBJ databases">
        <authorList>
            <person name="Corre E."/>
            <person name="Pelletier E."/>
            <person name="Niang G."/>
            <person name="Scheremetjew M."/>
            <person name="Finn R."/>
            <person name="Kale V."/>
            <person name="Holt S."/>
            <person name="Cochrane G."/>
            <person name="Meng A."/>
            <person name="Brown T."/>
            <person name="Cohen L."/>
        </authorList>
    </citation>
    <scope>NUCLEOTIDE SEQUENCE</scope>
    <source>
        <strain evidence="3">CCMP2877</strain>
    </source>
</reference>
<dbReference type="AlphaFoldDB" id="A0A7S1TW15"/>
<feature type="domain" description="Dienelactone hydrolase" evidence="2">
    <location>
        <begin position="11"/>
        <end position="93"/>
    </location>
</feature>